<dbReference type="Proteomes" id="UP000317171">
    <property type="component" value="Chromosome"/>
</dbReference>
<evidence type="ECO:0000259" key="11">
    <source>
        <dbReference type="Pfam" id="PF00122"/>
    </source>
</evidence>
<dbReference type="InterPro" id="IPR001757">
    <property type="entry name" value="P_typ_ATPase"/>
</dbReference>
<feature type="domain" description="P-type ATPase A" evidence="11">
    <location>
        <begin position="128"/>
        <end position="227"/>
    </location>
</feature>
<evidence type="ECO:0000256" key="3">
    <source>
        <dbReference type="ARBA" id="ARBA00022692"/>
    </source>
</evidence>
<feature type="transmembrane region" description="Helical" evidence="10">
    <location>
        <begin position="20"/>
        <end position="39"/>
    </location>
</feature>
<evidence type="ECO:0000256" key="9">
    <source>
        <dbReference type="ARBA" id="ARBA00047308"/>
    </source>
</evidence>
<dbReference type="SUPFAM" id="SSF81665">
    <property type="entry name" value="Calcium ATPase, transmembrane domain M"/>
    <property type="match status" value="1"/>
</dbReference>
<dbReference type="Pfam" id="PF00122">
    <property type="entry name" value="E1-E2_ATPase"/>
    <property type="match status" value="1"/>
</dbReference>
<dbReference type="GO" id="GO:0005524">
    <property type="term" value="F:ATP binding"/>
    <property type="evidence" value="ECO:0007669"/>
    <property type="project" value="UniProtKB-UniRule"/>
</dbReference>
<dbReference type="SFLD" id="SFLDS00003">
    <property type="entry name" value="Haloacid_Dehalogenase"/>
    <property type="match status" value="1"/>
</dbReference>
<dbReference type="InterPro" id="IPR023214">
    <property type="entry name" value="HAD_sf"/>
</dbReference>
<dbReference type="AlphaFoldDB" id="A0A517RCE3"/>
<dbReference type="PANTHER" id="PTHR48085">
    <property type="entry name" value="CADMIUM/ZINC-TRANSPORTING ATPASE HMA2-RELATED"/>
    <property type="match status" value="1"/>
</dbReference>
<dbReference type="GO" id="GO:0016887">
    <property type="term" value="F:ATP hydrolysis activity"/>
    <property type="evidence" value="ECO:0007669"/>
    <property type="project" value="InterPro"/>
</dbReference>
<dbReference type="SFLD" id="SFLDF00027">
    <property type="entry name" value="p-type_atpase"/>
    <property type="match status" value="1"/>
</dbReference>
<dbReference type="EC" id="7.2.2.12" evidence="8"/>
<dbReference type="InterPro" id="IPR051014">
    <property type="entry name" value="Cation_Transport_ATPase_IB"/>
</dbReference>
<evidence type="ECO:0000256" key="7">
    <source>
        <dbReference type="ARBA" id="ARBA00023136"/>
    </source>
</evidence>
<evidence type="ECO:0000256" key="5">
    <source>
        <dbReference type="ARBA" id="ARBA00022967"/>
    </source>
</evidence>
<evidence type="ECO:0000256" key="10">
    <source>
        <dbReference type="RuleBase" id="RU362081"/>
    </source>
</evidence>
<dbReference type="NCBIfam" id="TIGR01494">
    <property type="entry name" value="ATPase_P-type"/>
    <property type="match status" value="1"/>
</dbReference>
<dbReference type="PRINTS" id="PR00120">
    <property type="entry name" value="HATPASE"/>
</dbReference>
<gene>
    <name evidence="12" type="primary">ziaA</name>
    <name evidence="12" type="ORF">Pan241w_16220</name>
</gene>
<dbReference type="InterPro" id="IPR023298">
    <property type="entry name" value="ATPase_P-typ_TM_dom_sf"/>
</dbReference>
<evidence type="ECO:0000313" key="12">
    <source>
        <dbReference type="EMBL" id="QDT41559.1"/>
    </source>
</evidence>
<name>A0A517RCE3_9PLAN</name>
<dbReference type="InterPro" id="IPR044492">
    <property type="entry name" value="P_typ_ATPase_HD_dom"/>
</dbReference>
<dbReference type="PANTHER" id="PTHR48085:SF5">
    <property type="entry name" value="CADMIUM_ZINC-TRANSPORTING ATPASE HMA4-RELATED"/>
    <property type="match status" value="1"/>
</dbReference>
<dbReference type="GO" id="GO:0005886">
    <property type="term" value="C:plasma membrane"/>
    <property type="evidence" value="ECO:0007669"/>
    <property type="project" value="UniProtKB-SubCell"/>
</dbReference>
<feature type="transmembrane region" description="Helical" evidence="10">
    <location>
        <begin position="268"/>
        <end position="296"/>
    </location>
</feature>
<keyword evidence="10" id="KW-1003">Cell membrane</keyword>
<proteinExistence type="inferred from homology"/>
<dbReference type="InterPro" id="IPR027256">
    <property type="entry name" value="P-typ_ATPase_IB"/>
</dbReference>
<organism evidence="12 13">
    <name type="scientific">Gimesia alba</name>
    <dbReference type="NCBI Taxonomy" id="2527973"/>
    <lineage>
        <taxon>Bacteria</taxon>
        <taxon>Pseudomonadati</taxon>
        <taxon>Planctomycetota</taxon>
        <taxon>Planctomycetia</taxon>
        <taxon>Planctomycetales</taxon>
        <taxon>Planctomycetaceae</taxon>
        <taxon>Gimesia</taxon>
    </lineage>
</organism>
<evidence type="ECO:0000256" key="4">
    <source>
        <dbReference type="ARBA" id="ARBA00022723"/>
    </source>
</evidence>
<dbReference type="GO" id="GO:0046872">
    <property type="term" value="F:metal ion binding"/>
    <property type="evidence" value="ECO:0007669"/>
    <property type="project" value="UniProtKB-KW"/>
</dbReference>
<dbReference type="InterPro" id="IPR018303">
    <property type="entry name" value="ATPase_P-typ_P_site"/>
</dbReference>
<dbReference type="NCBIfam" id="TIGR01525">
    <property type="entry name" value="ATPase-IB_hvy"/>
    <property type="match status" value="1"/>
</dbReference>
<accession>A0A517RCE3</accession>
<dbReference type="SUPFAM" id="SSF81653">
    <property type="entry name" value="Calcium ATPase, transduction domain A"/>
    <property type="match status" value="1"/>
</dbReference>
<dbReference type="KEGG" id="gaz:Pan241w_16220"/>
<keyword evidence="5" id="KW-1278">Translocase</keyword>
<dbReference type="InterPro" id="IPR008250">
    <property type="entry name" value="ATPase_P-typ_transduc_dom_A_sf"/>
</dbReference>
<keyword evidence="4 10" id="KW-0479">Metal-binding</keyword>
<dbReference type="SUPFAM" id="SSF56784">
    <property type="entry name" value="HAD-like"/>
    <property type="match status" value="1"/>
</dbReference>
<evidence type="ECO:0000313" key="13">
    <source>
        <dbReference type="Proteomes" id="UP000317171"/>
    </source>
</evidence>
<dbReference type="SFLD" id="SFLDG00002">
    <property type="entry name" value="C1.7:_P-type_atpase_like"/>
    <property type="match status" value="1"/>
</dbReference>
<evidence type="ECO:0000256" key="6">
    <source>
        <dbReference type="ARBA" id="ARBA00022989"/>
    </source>
</evidence>
<dbReference type="GO" id="GO:0015086">
    <property type="term" value="F:cadmium ion transmembrane transporter activity"/>
    <property type="evidence" value="ECO:0007669"/>
    <property type="project" value="TreeGrafter"/>
</dbReference>
<keyword evidence="13" id="KW-1185">Reference proteome</keyword>
<dbReference type="InterPro" id="IPR036412">
    <property type="entry name" value="HAD-like_sf"/>
</dbReference>
<protein>
    <recommendedName>
        <fullName evidence="8">P-type Zn(2+) transporter</fullName>
        <ecNumber evidence="8">7.2.2.12</ecNumber>
    </recommendedName>
</protein>
<comment type="subcellular location">
    <subcellularLocation>
        <location evidence="10">Cell membrane</location>
    </subcellularLocation>
    <subcellularLocation>
        <location evidence="1">Membrane</location>
    </subcellularLocation>
</comment>
<dbReference type="PRINTS" id="PR00119">
    <property type="entry name" value="CATATPASE"/>
</dbReference>
<dbReference type="Gene3D" id="3.40.1110.10">
    <property type="entry name" value="Calcium-transporting ATPase, cytoplasmic domain N"/>
    <property type="match status" value="1"/>
</dbReference>
<dbReference type="GO" id="GO:0016463">
    <property type="term" value="F:P-type zinc transporter activity"/>
    <property type="evidence" value="ECO:0007669"/>
    <property type="project" value="UniProtKB-EC"/>
</dbReference>
<keyword evidence="3 10" id="KW-0812">Transmembrane</keyword>
<keyword evidence="7 10" id="KW-0472">Membrane</keyword>
<comment type="similarity">
    <text evidence="2 10">Belongs to the cation transport ATPase (P-type) (TC 3.A.3) family. Type IB subfamily.</text>
</comment>
<feature type="transmembrane region" description="Helical" evidence="10">
    <location>
        <begin position="48"/>
        <end position="66"/>
    </location>
</feature>
<dbReference type="Gene3D" id="3.40.50.1000">
    <property type="entry name" value="HAD superfamily/HAD-like"/>
    <property type="match status" value="1"/>
</dbReference>
<keyword evidence="6 10" id="KW-1133">Transmembrane helix</keyword>
<keyword evidence="10" id="KW-0067">ATP-binding</keyword>
<dbReference type="InterPro" id="IPR059000">
    <property type="entry name" value="ATPase_P-type_domA"/>
</dbReference>
<reference evidence="12 13" key="1">
    <citation type="submission" date="2019-02" db="EMBL/GenBank/DDBJ databases">
        <title>Deep-cultivation of Planctomycetes and their phenomic and genomic characterization uncovers novel biology.</title>
        <authorList>
            <person name="Wiegand S."/>
            <person name="Jogler M."/>
            <person name="Boedeker C."/>
            <person name="Pinto D."/>
            <person name="Vollmers J."/>
            <person name="Rivas-Marin E."/>
            <person name="Kohn T."/>
            <person name="Peeters S.H."/>
            <person name="Heuer A."/>
            <person name="Rast P."/>
            <person name="Oberbeckmann S."/>
            <person name="Bunk B."/>
            <person name="Jeske O."/>
            <person name="Meyerdierks A."/>
            <person name="Storesund J.E."/>
            <person name="Kallscheuer N."/>
            <person name="Luecker S."/>
            <person name="Lage O.M."/>
            <person name="Pohl T."/>
            <person name="Merkel B.J."/>
            <person name="Hornburger P."/>
            <person name="Mueller R.-W."/>
            <person name="Bruemmer F."/>
            <person name="Labrenz M."/>
            <person name="Spormann A.M."/>
            <person name="Op den Camp H."/>
            <person name="Overmann J."/>
            <person name="Amann R."/>
            <person name="Jetten M.S.M."/>
            <person name="Mascher T."/>
            <person name="Medema M.H."/>
            <person name="Devos D.P."/>
            <person name="Kaster A.-K."/>
            <person name="Ovreas L."/>
            <person name="Rohde M."/>
            <person name="Galperin M.Y."/>
            <person name="Jogler C."/>
        </authorList>
    </citation>
    <scope>NUCLEOTIDE SEQUENCE [LARGE SCALE GENOMIC DNA]</scope>
    <source>
        <strain evidence="12 13">Pan241w</strain>
    </source>
</reference>
<evidence type="ECO:0000256" key="1">
    <source>
        <dbReference type="ARBA" id="ARBA00004370"/>
    </source>
</evidence>
<comment type="catalytic activity">
    <reaction evidence="9">
        <text>Zn(2+)(in) + ATP + H2O = Zn(2+)(out) + ADP + phosphate + H(+)</text>
        <dbReference type="Rhea" id="RHEA:20621"/>
        <dbReference type="ChEBI" id="CHEBI:15377"/>
        <dbReference type="ChEBI" id="CHEBI:15378"/>
        <dbReference type="ChEBI" id="CHEBI:29105"/>
        <dbReference type="ChEBI" id="CHEBI:30616"/>
        <dbReference type="ChEBI" id="CHEBI:43474"/>
        <dbReference type="ChEBI" id="CHEBI:456216"/>
        <dbReference type="EC" id="7.2.2.12"/>
    </reaction>
</comment>
<sequence>MSNSNPSKPGSPVWKSLETLIAVFTIIMIAAHLILRFAFVTSETVQNFPLWAVLALGGTPLVWGLLVKMFHREFGSDLLAGISIVVSILLDEYLAGSLVVLMLSGGEALEAYAVRSASSVLQALSKRMPSIAHRKIDSRIEDVALDQIAVNDTLVIFPHEICPIDGTVLEGHGVMDESYLTGEPYMMSKTPGSQVLSGAINGESALTIRAEKLAVDSRYAKIMEVMQTSEQHRPRMRRMADKLGAWYTPLAVLIGLIAWIISGDPVRFLAVMVVATPCPLLIAIPVAIIGSISLAARRAIIVRDPTALETADTCRTIIFDKTGTLTYGEPHLTEQIYANGFQLEEVLSLVGSIERFSKHPLAQAILSAVQAEKTITHEATEISEPPGQGLQGIVNGHSIQITSRKKLLKQQPEVESQLPEQAGGLECLILIDDQYAGTYRFRDTPRTDGLSFITHLSPQHQIQRTMLVSGDRESEVRYLADQVGIENVFFSQSPEQKLEIVNEETAQTNTIFVGDGINDAPALIAASVGVAFGQNSDVTTEAADVIVMDSSLQKIDEFLHISRRMRHIALQSAIGGMGLSMLGMLLAAAGYLPPVAGALTQEVIDVLAVLNALRVALPPKALIDFTPGSTV</sequence>
<feature type="transmembrane region" description="Helical" evidence="10">
    <location>
        <begin position="243"/>
        <end position="262"/>
    </location>
</feature>
<evidence type="ECO:0000256" key="8">
    <source>
        <dbReference type="ARBA" id="ARBA00039097"/>
    </source>
</evidence>
<dbReference type="Pfam" id="PF00702">
    <property type="entry name" value="Hydrolase"/>
    <property type="match status" value="1"/>
</dbReference>
<feature type="transmembrane region" description="Helical" evidence="10">
    <location>
        <begin position="568"/>
        <end position="592"/>
    </location>
</feature>
<dbReference type="PROSITE" id="PS00154">
    <property type="entry name" value="ATPASE_E1_E2"/>
    <property type="match status" value="1"/>
</dbReference>
<dbReference type="Gene3D" id="2.70.150.10">
    <property type="entry name" value="Calcium-transporting ATPase, cytoplasmic transduction domain A"/>
    <property type="match status" value="1"/>
</dbReference>
<dbReference type="EMBL" id="CP036269">
    <property type="protein sequence ID" value="QDT41559.1"/>
    <property type="molecule type" value="Genomic_DNA"/>
</dbReference>
<evidence type="ECO:0000256" key="2">
    <source>
        <dbReference type="ARBA" id="ARBA00006024"/>
    </source>
</evidence>
<keyword evidence="10" id="KW-0547">Nucleotide-binding</keyword>
<dbReference type="InterPro" id="IPR023299">
    <property type="entry name" value="ATPase_P-typ_cyto_dom_N"/>
</dbReference>
<dbReference type="CDD" id="cd07544">
    <property type="entry name" value="P-type_ATPase_HM"/>
    <property type="match status" value="1"/>
</dbReference>
<feature type="transmembrane region" description="Helical" evidence="10">
    <location>
        <begin position="78"/>
        <end position="103"/>
    </location>
</feature>